<dbReference type="PANTHER" id="PTHR43148">
    <property type="entry name" value="GLYCERALDEHYDE-3-PHOSPHATE DEHYDROGENASE 2"/>
    <property type="match status" value="1"/>
</dbReference>
<dbReference type="InterPro" id="IPR020831">
    <property type="entry name" value="GlycerAld/Erythrose_P_DH"/>
</dbReference>
<evidence type="ECO:0000313" key="13">
    <source>
        <dbReference type="Proteomes" id="UP000565719"/>
    </source>
</evidence>
<feature type="binding site" evidence="7 9">
    <location>
        <position position="327"/>
    </location>
    <ligand>
        <name>NAD(+)</name>
        <dbReference type="ChEBI" id="CHEBI:57540"/>
    </ligand>
</feature>
<dbReference type="NCBIfam" id="NF010058">
    <property type="entry name" value="PRK13535.1"/>
    <property type="match status" value="1"/>
</dbReference>
<evidence type="ECO:0000256" key="9">
    <source>
        <dbReference type="PIRSR" id="PIRSR000149-3"/>
    </source>
</evidence>
<organism evidence="12 13">
    <name type="scientific">Vibrio pectenicida</name>
    <dbReference type="NCBI Taxonomy" id="62763"/>
    <lineage>
        <taxon>Bacteria</taxon>
        <taxon>Pseudomonadati</taxon>
        <taxon>Pseudomonadota</taxon>
        <taxon>Gammaproteobacteria</taxon>
        <taxon>Vibrionales</taxon>
        <taxon>Vibrionaceae</taxon>
        <taxon>Vibrio</taxon>
    </lineage>
</organism>
<dbReference type="CDD" id="cd17892">
    <property type="entry name" value="GAPDH_N_E4PDH"/>
    <property type="match status" value="1"/>
</dbReference>
<feature type="binding site" evidence="7">
    <location>
        <begin position="163"/>
        <end position="165"/>
    </location>
    <ligand>
        <name>substrate</name>
    </ligand>
</feature>
<dbReference type="NCBIfam" id="TIGR01532">
    <property type="entry name" value="E4PD_g-proteo"/>
    <property type="match status" value="1"/>
</dbReference>
<evidence type="ECO:0000256" key="6">
    <source>
        <dbReference type="ARBA" id="ARBA00050771"/>
    </source>
</evidence>
<dbReference type="EMBL" id="VTXC01000079">
    <property type="protein sequence ID" value="NOH73289.1"/>
    <property type="molecule type" value="Genomic_DNA"/>
</dbReference>
<accession>A0A7Y4A3Q1</accession>
<proteinExistence type="inferred from homology"/>
<dbReference type="GO" id="GO:0005737">
    <property type="term" value="C:cytoplasm"/>
    <property type="evidence" value="ECO:0007669"/>
    <property type="project" value="UniProtKB-SubCell"/>
</dbReference>
<keyword evidence="9" id="KW-0547">Nucleotide-binding</keyword>
<dbReference type="Gene3D" id="3.40.50.720">
    <property type="entry name" value="NAD(P)-binding Rossmann-like Domain"/>
    <property type="match status" value="1"/>
</dbReference>
<keyword evidence="5 7" id="KW-0664">Pyridoxine biosynthesis</keyword>
<dbReference type="HAMAP" id="MF_01640">
    <property type="entry name" value="E4P_dehydrog"/>
    <property type="match status" value="1"/>
</dbReference>
<dbReference type="UniPathway" id="UPA00244">
    <property type="reaction ID" value="UER00309"/>
</dbReference>
<dbReference type="InterPro" id="IPR006422">
    <property type="entry name" value="E4P_DH_bac"/>
</dbReference>
<dbReference type="FunFam" id="3.30.360.10:FF:000007">
    <property type="entry name" value="D-erythrose-4-phosphate dehydrogenase"/>
    <property type="match status" value="1"/>
</dbReference>
<dbReference type="PRINTS" id="PR00078">
    <property type="entry name" value="G3PDHDRGNASE"/>
</dbReference>
<gene>
    <name evidence="7" type="primary">epd</name>
    <name evidence="12" type="ORF">F0225_18390</name>
</gene>
<comment type="subcellular location">
    <subcellularLocation>
        <location evidence="7">Cytoplasm</location>
    </subcellularLocation>
</comment>
<keyword evidence="4 7" id="KW-0520">NAD</keyword>
<feature type="domain" description="Glyceraldehyde 3-phosphate dehydrogenase NAD(P) binding" evidence="11">
    <location>
        <begin position="2"/>
        <end position="164"/>
    </location>
</feature>
<evidence type="ECO:0000259" key="11">
    <source>
        <dbReference type="SMART" id="SM00846"/>
    </source>
</evidence>
<feature type="binding site" evidence="7">
    <location>
        <begin position="222"/>
        <end position="223"/>
    </location>
    <ligand>
        <name>substrate</name>
    </ligand>
</feature>
<dbReference type="GO" id="GO:0048001">
    <property type="term" value="F:erythrose-4-phosphate dehydrogenase activity"/>
    <property type="evidence" value="ECO:0007669"/>
    <property type="project" value="UniProtKB-UniRule"/>
</dbReference>
<keyword evidence="3 7" id="KW-0560">Oxidoreductase</keyword>
<name>A0A7Y4A3Q1_9VIBR</name>
<dbReference type="CDD" id="cd23937">
    <property type="entry name" value="GAPDH_C_E4PDH"/>
    <property type="match status" value="1"/>
</dbReference>
<dbReference type="Proteomes" id="UP000565719">
    <property type="component" value="Unassembled WGS sequence"/>
</dbReference>
<dbReference type="SUPFAM" id="SSF51735">
    <property type="entry name" value="NAD(P)-binding Rossmann-fold domains"/>
    <property type="match status" value="1"/>
</dbReference>
<dbReference type="RefSeq" id="WP_171362259.1">
    <property type="nucleotide sequence ID" value="NZ_VTXC01000079.1"/>
</dbReference>
<dbReference type="SUPFAM" id="SSF55347">
    <property type="entry name" value="Glyceraldehyde-3-phosphate dehydrogenase-like, C-terminal domain"/>
    <property type="match status" value="1"/>
</dbReference>
<dbReference type="Pfam" id="PF00044">
    <property type="entry name" value="Gp_dh_N"/>
    <property type="match status" value="1"/>
</dbReference>
<reference evidence="12 13" key="1">
    <citation type="submission" date="2019-09" db="EMBL/GenBank/DDBJ databases">
        <title>Draft genome sequencing and comparative genomics of hatchery-associated Vibrios.</title>
        <authorList>
            <person name="Kehlet-Delgado H."/>
            <person name="Mueller R.S."/>
        </authorList>
    </citation>
    <scope>NUCLEOTIDE SEQUENCE [LARGE SCALE GENOMIC DNA]</scope>
    <source>
        <strain evidence="12 13">99-46-Y</strain>
    </source>
</reference>
<feature type="binding site" evidence="7 9">
    <location>
        <begin position="11"/>
        <end position="12"/>
    </location>
    <ligand>
        <name>NAD(+)</name>
        <dbReference type="ChEBI" id="CHEBI:57540"/>
    </ligand>
</feature>
<dbReference type="InterPro" id="IPR036291">
    <property type="entry name" value="NAD(P)-bd_dom_sf"/>
</dbReference>
<comment type="caution">
    <text evidence="7">Lacks conserved residue(s) required for the propagation of feature annotation.</text>
</comment>
<feature type="binding site" evidence="7">
    <location>
        <position position="245"/>
    </location>
    <ligand>
        <name>substrate</name>
    </ligand>
</feature>
<feature type="active site" description="Nucleophile" evidence="7 8">
    <location>
        <position position="164"/>
    </location>
</feature>
<feature type="binding site" evidence="7">
    <location>
        <position position="209"/>
    </location>
    <ligand>
        <name>substrate</name>
    </ligand>
</feature>
<evidence type="ECO:0000313" key="12">
    <source>
        <dbReference type="EMBL" id="NOH73289.1"/>
    </source>
</evidence>
<evidence type="ECO:0000256" key="1">
    <source>
        <dbReference type="ARBA" id="ARBA00011881"/>
    </source>
</evidence>
<feature type="binding site" evidence="9">
    <location>
        <position position="132"/>
    </location>
    <ligand>
        <name>NAD(+)</name>
        <dbReference type="ChEBI" id="CHEBI:57540"/>
    </ligand>
</feature>
<dbReference type="FunFam" id="3.40.50.720:FF:000001">
    <property type="entry name" value="Glyceraldehyde-3-phosphate dehydrogenase"/>
    <property type="match status" value="1"/>
</dbReference>
<comment type="pathway">
    <text evidence="7">Cofactor biosynthesis; pyridoxine 5'-phosphate biosynthesis; pyridoxine 5'-phosphate from D-erythrose 4-phosphate: step 1/5.</text>
</comment>
<comment type="similarity">
    <text evidence="7">Belongs to the glyceraldehyde-3-phosphate dehydrogenase family. Epd subfamily.</text>
</comment>
<feature type="site" description="Activates thiol group during catalysis" evidence="7 10">
    <location>
        <position position="191"/>
    </location>
</feature>
<dbReference type="AlphaFoldDB" id="A0A7Y4A3Q1"/>
<evidence type="ECO:0000256" key="2">
    <source>
        <dbReference type="ARBA" id="ARBA00022490"/>
    </source>
</evidence>
<dbReference type="SMART" id="SM00846">
    <property type="entry name" value="Gp_dh_N"/>
    <property type="match status" value="1"/>
</dbReference>
<dbReference type="InterPro" id="IPR020829">
    <property type="entry name" value="GlycerAld_3-P_DH_cat"/>
</dbReference>
<evidence type="ECO:0000256" key="5">
    <source>
        <dbReference type="ARBA" id="ARBA00023096"/>
    </source>
</evidence>
<dbReference type="GO" id="GO:0008615">
    <property type="term" value="P:pyridoxine biosynthetic process"/>
    <property type="evidence" value="ECO:0007669"/>
    <property type="project" value="UniProtKB-UniRule"/>
</dbReference>
<dbReference type="PIRSF" id="PIRSF000149">
    <property type="entry name" value="GAP_DH"/>
    <property type="match status" value="1"/>
</dbReference>
<comment type="function">
    <text evidence="7">Catalyzes the NAD-dependent conversion of D-erythrose 4-phosphate to 4-phosphoerythronate.</text>
</comment>
<evidence type="ECO:0000256" key="3">
    <source>
        <dbReference type="ARBA" id="ARBA00023002"/>
    </source>
</evidence>
<dbReference type="GO" id="GO:0051287">
    <property type="term" value="F:NAD binding"/>
    <property type="evidence" value="ECO:0007669"/>
    <property type="project" value="InterPro"/>
</dbReference>
<sequence length="346" mass="38433">MLKVAINGFGRIGRNVLRAVYESGKNQQIKVVAVNELAQPDAMAHLLQYDTSHGRFGRKVTNDQEHIYIHHDAPYEGTGEFDSIRILHLPEINLLPWRDLEVDLVLDCTGVFGTQADGQEHIKAGAKKVLFSHPGSHDLDNTIIYGVNHDTLKAEHKVVSNGSCTTNCIVPIIKALDDAFEIESGTITTIHSSMNDQQVIDAYHTDLRRTRAASQSIIPVDTKLHKGIERIFPKFSNKFEAISVRVPTVNVTAMDLSVTVHTNVKVNDVNQTILNASQCTLRGIVDYTEAPLVSIDFNHDPHSAIVDGTQTRVSNGHLVKMLVWCDNEWGFANRMLDTAMVMHTAK</sequence>
<comment type="subunit">
    <text evidence="1 7">Homotetramer.</text>
</comment>
<comment type="catalytic activity">
    <reaction evidence="6 7">
        <text>D-erythrose 4-phosphate + NAD(+) + H2O = 4-phospho-D-erythronate + NADH + 2 H(+)</text>
        <dbReference type="Rhea" id="RHEA:12056"/>
        <dbReference type="ChEBI" id="CHEBI:15377"/>
        <dbReference type="ChEBI" id="CHEBI:15378"/>
        <dbReference type="ChEBI" id="CHEBI:16897"/>
        <dbReference type="ChEBI" id="CHEBI:57540"/>
        <dbReference type="ChEBI" id="CHEBI:57945"/>
        <dbReference type="ChEBI" id="CHEBI:58766"/>
        <dbReference type="EC" id="1.2.1.72"/>
    </reaction>
</comment>
<evidence type="ECO:0000256" key="8">
    <source>
        <dbReference type="PIRSR" id="PIRSR000149-1"/>
    </source>
</evidence>
<dbReference type="InterPro" id="IPR020828">
    <property type="entry name" value="GlycerAld_3-P_DH_NAD(P)-bd"/>
</dbReference>
<protein>
    <recommendedName>
        <fullName evidence="7">D-erythrose-4-phosphate dehydrogenase</fullName>
        <shortName evidence="7">E4PDH</shortName>
        <ecNumber evidence="7">1.2.1.72</ecNumber>
    </recommendedName>
</protein>
<comment type="caution">
    <text evidence="12">The sequence shown here is derived from an EMBL/GenBank/DDBJ whole genome shotgun (WGS) entry which is preliminary data.</text>
</comment>
<evidence type="ECO:0000256" key="10">
    <source>
        <dbReference type="PIRSR" id="PIRSR000149-4"/>
    </source>
</evidence>
<dbReference type="EC" id="1.2.1.72" evidence="7"/>
<evidence type="ECO:0000256" key="7">
    <source>
        <dbReference type="HAMAP-Rule" id="MF_01640"/>
    </source>
</evidence>
<dbReference type="Gene3D" id="3.30.360.10">
    <property type="entry name" value="Dihydrodipicolinate Reductase, domain 2"/>
    <property type="match status" value="1"/>
</dbReference>
<dbReference type="Pfam" id="PF02800">
    <property type="entry name" value="Gp_dh_C"/>
    <property type="match status" value="1"/>
</dbReference>
<evidence type="ECO:0000256" key="4">
    <source>
        <dbReference type="ARBA" id="ARBA00023027"/>
    </source>
</evidence>
<dbReference type="GO" id="GO:0042823">
    <property type="term" value="P:pyridoxal phosphate biosynthetic process"/>
    <property type="evidence" value="ECO:0007669"/>
    <property type="project" value="UniProtKB-UniRule"/>
</dbReference>
<keyword evidence="2 7" id="KW-0963">Cytoplasm</keyword>